<gene>
    <name evidence="2" type="ORF">WMY93_022657</name>
</gene>
<dbReference type="Proteomes" id="UP001460270">
    <property type="component" value="Unassembled WGS sequence"/>
</dbReference>
<name>A0AAW0N7J8_9GOBI</name>
<dbReference type="AlphaFoldDB" id="A0AAW0N7J8"/>
<sequence>MFSHIERAADPFLLFARFGPCGFGLGSLICDPQVGLRCLNCQNIPFRDVLSSSMLRFHRHIRGERGVRQAHSGARKMSVSNGSSVTSVRRRTLSDQPLRSGPPRYSRAPDPRPLPSQLSPSSEHVRLKPGAARAEELPL</sequence>
<protein>
    <submittedName>
        <fullName evidence="2">Uncharacterized protein</fullName>
    </submittedName>
</protein>
<accession>A0AAW0N7J8</accession>
<proteinExistence type="predicted"/>
<keyword evidence="3" id="KW-1185">Reference proteome</keyword>
<feature type="compositionally biased region" description="Low complexity" evidence="1">
    <location>
        <begin position="78"/>
        <end position="87"/>
    </location>
</feature>
<dbReference type="EMBL" id="JBBPFD010000016">
    <property type="protein sequence ID" value="KAK7893505.1"/>
    <property type="molecule type" value="Genomic_DNA"/>
</dbReference>
<organism evidence="2 3">
    <name type="scientific">Mugilogobius chulae</name>
    <name type="common">yellowstripe goby</name>
    <dbReference type="NCBI Taxonomy" id="88201"/>
    <lineage>
        <taxon>Eukaryota</taxon>
        <taxon>Metazoa</taxon>
        <taxon>Chordata</taxon>
        <taxon>Craniata</taxon>
        <taxon>Vertebrata</taxon>
        <taxon>Euteleostomi</taxon>
        <taxon>Actinopterygii</taxon>
        <taxon>Neopterygii</taxon>
        <taxon>Teleostei</taxon>
        <taxon>Neoteleostei</taxon>
        <taxon>Acanthomorphata</taxon>
        <taxon>Gobiaria</taxon>
        <taxon>Gobiiformes</taxon>
        <taxon>Gobioidei</taxon>
        <taxon>Gobiidae</taxon>
        <taxon>Gobionellinae</taxon>
        <taxon>Mugilogobius</taxon>
    </lineage>
</organism>
<evidence type="ECO:0000313" key="2">
    <source>
        <dbReference type="EMBL" id="KAK7893505.1"/>
    </source>
</evidence>
<reference evidence="3" key="1">
    <citation type="submission" date="2024-04" db="EMBL/GenBank/DDBJ databases">
        <title>Salinicola lusitanus LLJ914,a marine bacterium isolated from the Okinawa Trough.</title>
        <authorList>
            <person name="Li J."/>
        </authorList>
    </citation>
    <scope>NUCLEOTIDE SEQUENCE [LARGE SCALE GENOMIC DNA]</scope>
</reference>
<evidence type="ECO:0000256" key="1">
    <source>
        <dbReference type="SAM" id="MobiDB-lite"/>
    </source>
</evidence>
<comment type="caution">
    <text evidence="2">The sequence shown here is derived from an EMBL/GenBank/DDBJ whole genome shotgun (WGS) entry which is preliminary data.</text>
</comment>
<evidence type="ECO:0000313" key="3">
    <source>
        <dbReference type="Proteomes" id="UP001460270"/>
    </source>
</evidence>
<feature type="region of interest" description="Disordered" evidence="1">
    <location>
        <begin position="65"/>
        <end position="139"/>
    </location>
</feature>